<dbReference type="Proteomes" id="UP000464657">
    <property type="component" value="Chromosome"/>
</dbReference>
<organism evidence="1 2">
    <name type="scientific">Kordia antarctica</name>
    <dbReference type="NCBI Taxonomy" id="1218801"/>
    <lineage>
        <taxon>Bacteria</taxon>
        <taxon>Pseudomonadati</taxon>
        <taxon>Bacteroidota</taxon>
        <taxon>Flavobacteriia</taxon>
        <taxon>Flavobacteriales</taxon>
        <taxon>Flavobacteriaceae</taxon>
        <taxon>Kordia</taxon>
    </lineage>
</organism>
<dbReference type="KEGG" id="kan:IMCC3317_34230"/>
<dbReference type="EMBL" id="CP019288">
    <property type="protein sequence ID" value="QHI38039.1"/>
    <property type="molecule type" value="Genomic_DNA"/>
</dbReference>
<sequence length="56" mass="6768">MIDNVFLNEDYIGTIKEKLKIQKILKSKRESIPNRFKNYISLEELMDKKIISEDFF</sequence>
<protein>
    <submittedName>
        <fullName evidence="1">Uncharacterized protein</fullName>
    </submittedName>
</protein>
<evidence type="ECO:0000313" key="1">
    <source>
        <dbReference type="EMBL" id="QHI38039.1"/>
    </source>
</evidence>
<dbReference type="RefSeq" id="WP_160130606.1">
    <property type="nucleotide sequence ID" value="NZ_CP019288.1"/>
</dbReference>
<gene>
    <name evidence="1" type="ORF">IMCC3317_34230</name>
</gene>
<evidence type="ECO:0000313" key="2">
    <source>
        <dbReference type="Proteomes" id="UP000464657"/>
    </source>
</evidence>
<name>A0A7L4ZNM4_9FLAO</name>
<accession>A0A7L4ZNM4</accession>
<proteinExistence type="predicted"/>
<reference evidence="1 2" key="1">
    <citation type="journal article" date="2013" name="Int. J. Syst. Evol. Microbiol.">
        <title>Kordia antarctica sp. nov., isolated from Antarctic seawater.</title>
        <authorList>
            <person name="Baek K."/>
            <person name="Choi A."/>
            <person name="Kang I."/>
            <person name="Lee K."/>
            <person name="Cho J.C."/>
        </authorList>
    </citation>
    <scope>NUCLEOTIDE SEQUENCE [LARGE SCALE GENOMIC DNA]</scope>
    <source>
        <strain evidence="1 2">IMCC3317</strain>
    </source>
</reference>
<dbReference type="AlphaFoldDB" id="A0A7L4ZNM4"/>
<keyword evidence="2" id="KW-1185">Reference proteome</keyword>